<dbReference type="Proteomes" id="UP000216478">
    <property type="component" value="Unassembled WGS sequence"/>
</dbReference>
<sequence length="75" mass="8381">MTRNVGRRNVGQTISHGNVPERIKLGNLTVRKLVIRWARFITGKVANPSTMACAGLTRGFSVSTHLIKREKRHAD</sequence>
<dbReference type="AlphaFoldDB" id="A0A256F272"/>
<comment type="caution">
    <text evidence="1">The sequence shown here is derived from an EMBL/GenBank/DDBJ whole genome shotgun (WGS) entry which is preliminary data.</text>
</comment>
<proteinExistence type="predicted"/>
<gene>
    <name evidence="1" type="ORF">CEV33_2690</name>
</gene>
<evidence type="ECO:0000313" key="1">
    <source>
        <dbReference type="EMBL" id="OYR08968.1"/>
    </source>
</evidence>
<keyword evidence="2" id="KW-1185">Reference proteome</keyword>
<evidence type="ECO:0000313" key="2">
    <source>
        <dbReference type="Proteomes" id="UP000216478"/>
    </source>
</evidence>
<accession>A0A256F272</accession>
<reference evidence="1 2" key="1">
    <citation type="submission" date="2017-07" db="EMBL/GenBank/DDBJ databases">
        <title>Phylogenetic study on the rhizospheric bacterium Ochrobactrum sp. A44.</title>
        <authorList>
            <person name="Krzyzanowska D.M."/>
            <person name="Ossowicki A."/>
            <person name="Rajewska M."/>
            <person name="Maciag T."/>
            <person name="Kaczynski Z."/>
            <person name="Czerwicka M."/>
            <person name="Jafra S."/>
        </authorList>
    </citation>
    <scope>NUCLEOTIDE SEQUENCE [LARGE SCALE GENOMIC DNA]</scope>
    <source>
        <strain evidence="1 2">OgA9a</strain>
    </source>
</reference>
<name>A0A256F272_9HYPH</name>
<dbReference type="EMBL" id="NNRL01000164">
    <property type="protein sequence ID" value="OYR08968.1"/>
    <property type="molecule type" value="Genomic_DNA"/>
</dbReference>
<protein>
    <submittedName>
        <fullName evidence="1">Uncharacterized protein</fullName>
    </submittedName>
</protein>
<organism evidence="1 2">
    <name type="scientific">Brucella grignonensis</name>
    <dbReference type="NCBI Taxonomy" id="94627"/>
    <lineage>
        <taxon>Bacteria</taxon>
        <taxon>Pseudomonadati</taxon>
        <taxon>Pseudomonadota</taxon>
        <taxon>Alphaproteobacteria</taxon>
        <taxon>Hyphomicrobiales</taxon>
        <taxon>Brucellaceae</taxon>
        <taxon>Brucella/Ochrobactrum group</taxon>
        <taxon>Brucella</taxon>
    </lineage>
</organism>